<evidence type="ECO:0000259" key="9">
    <source>
        <dbReference type="PROSITE" id="PS50862"/>
    </source>
</evidence>
<dbReference type="Pfam" id="PF00587">
    <property type="entry name" value="tRNA-synt_2b"/>
    <property type="match status" value="1"/>
</dbReference>
<dbReference type="GO" id="GO:0004827">
    <property type="term" value="F:proline-tRNA ligase activity"/>
    <property type="evidence" value="ECO:0007669"/>
    <property type="project" value="UniProtKB-UniRule"/>
</dbReference>
<comment type="function">
    <text evidence="8">Catalyzes the attachment of proline to tRNA(Pro) in a two-step reaction: proline is first activated by ATP to form Pro-AMP and then transferred to the acceptor end of tRNA(Pro).</text>
</comment>
<dbReference type="PROSITE" id="PS50862">
    <property type="entry name" value="AA_TRNA_LIGASE_II"/>
    <property type="match status" value="1"/>
</dbReference>
<dbReference type="InterPro" id="IPR004154">
    <property type="entry name" value="Anticodon-bd"/>
</dbReference>
<dbReference type="InterPro" id="IPR036621">
    <property type="entry name" value="Anticodon-bd_dom_sf"/>
</dbReference>
<comment type="caution">
    <text evidence="10">The sequence shown here is derived from an EMBL/GenBank/DDBJ whole genome shotgun (WGS) entry which is preliminary data.</text>
</comment>
<keyword evidence="11" id="KW-1185">Reference proteome</keyword>
<organism evidence="10 11">
    <name type="scientific">Pyrobaculum arsenaticum</name>
    <dbReference type="NCBI Taxonomy" id="121277"/>
    <lineage>
        <taxon>Archaea</taxon>
        <taxon>Thermoproteota</taxon>
        <taxon>Thermoprotei</taxon>
        <taxon>Thermoproteales</taxon>
        <taxon>Thermoproteaceae</taxon>
        <taxon>Pyrobaculum</taxon>
    </lineage>
</organism>
<dbReference type="SUPFAM" id="SSF64586">
    <property type="entry name" value="C-terminal domain of ProRS"/>
    <property type="match status" value="1"/>
</dbReference>
<keyword evidence="5 8" id="KW-0030">Aminoacyl-tRNA synthetase</keyword>
<dbReference type="FunFam" id="3.40.50.800:FF:000005">
    <property type="entry name" value="bifunctional glutamate/proline--tRNA ligase"/>
    <property type="match status" value="1"/>
</dbReference>
<dbReference type="PRINTS" id="PR01046">
    <property type="entry name" value="TRNASYNTHPRO"/>
</dbReference>
<dbReference type="FunFam" id="3.30.930.10:FF:000037">
    <property type="entry name" value="Proline--tRNA ligase"/>
    <property type="match status" value="1"/>
</dbReference>
<dbReference type="OMA" id="EVYWVTH"/>
<dbReference type="GO" id="GO:0017101">
    <property type="term" value="C:aminoacyl-tRNA synthetase multienzyme complex"/>
    <property type="evidence" value="ECO:0007669"/>
    <property type="project" value="TreeGrafter"/>
</dbReference>
<dbReference type="SUPFAM" id="SSF52954">
    <property type="entry name" value="Class II aaRS ABD-related"/>
    <property type="match status" value="1"/>
</dbReference>
<comment type="catalytic activity">
    <reaction evidence="6 8">
        <text>tRNA(Pro) + L-proline + ATP = L-prolyl-tRNA(Pro) + AMP + diphosphate</text>
        <dbReference type="Rhea" id="RHEA:14305"/>
        <dbReference type="Rhea" id="RHEA-COMP:9700"/>
        <dbReference type="Rhea" id="RHEA-COMP:9702"/>
        <dbReference type="ChEBI" id="CHEBI:30616"/>
        <dbReference type="ChEBI" id="CHEBI:33019"/>
        <dbReference type="ChEBI" id="CHEBI:60039"/>
        <dbReference type="ChEBI" id="CHEBI:78442"/>
        <dbReference type="ChEBI" id="CHEBI:78532"/>
        <dbReference type="ChEBI" id="CHEBI:456215"/>
        <dbReference type="EC" id="6.1.1.15"/>
    </reaction>
</comment>
<evidence type="ECO:0000256" key="6">
    <source>
        <dbReference type="ARBA" id="ARBA00047671"/>
    </source>
</evidence>
<accession>A0A7L4P882</accession>
<dbReference type="InterPro" id="IPR016061">
    <property type="entry name" value="Pro-tRNA_ligase_II_C"/>
</dbReference>
<evidence type="ECO:0000313" key="11">
    <source>
        <dbReference type="Proteomes" id="UP000554766"/>
    </source>
</evidence>
<comment type="subcellular location">
    <subcellularLocation>
        <location evidence="8">Cytoplasm</location>
    </subcellularLocation>
</comment>
<keyword evidence="8" id="KW-0963">Cytoplasm</keyword>
<dbReference type="EC" id="6.1.1.15" evidence="8"/>
<comment type="subunit">
    <text evidence="8">Homodimer.</text>
</comment>
<comment type="domain">
    <text evidence="8">Consists of three domains: the N-terminal catalytic domain, the anticodon-binding domain and the C-terminal extension.</text>
</comment>
<dbReference type="GO" id="GO:0005524">
    <property type="term" value="F:ATP binding"/>
    <property type="evidence" value="ECO:0007669"/>
    <property type="project" value="UniProtKB-UniRule"/>
</dbReference>
<evidence type="ECO:0000256" key="8">
    <source>
        <dbReference type="HAMAP-Rule" id="MF_01571"/>
    </source>
</evidence>
<name>A0A7L4P882_9CREN</name>
<reference evidence="10 11" key="1">
    <citation type="journal article" date="2020" name="Nat. Commun.">
        <title>The structures of two archaeal type IV pili illuminate evolutionary relationships.</title>
        <authorList>
            <person name="Wang F."/>
            <person name="Baquero D.P."/>
            <person name="Su Z."/>
            <person name="Beltran L.C."/>
            <person name="Prangishvili D."/>
            <person name="Krupovic M."/>
            <person name="Egelman E.H."/>
        </authorList>
    </citation>
    <scope>NUCLEOTIDE SEQUENCE [LARGE SCALE GENOMIC DNA]</scope>
    <source>
        <strain evidence="10 11">2GA</strain>
    </source>
</reference>
<comment type="similarity">
    <text evidence="7 8">Belongs to the class-II aminoacyl-tRNA synthetase family. ProS type 3 subfamily.</text>
</comment>
<dbReference type="SMR" id="A0A7L4P882"/>
<dbReference type="PANTHER" id="PTHR43382:SF2">
    <property type="entry name" value="BIFUNCTIONAL GLUTAMATE_PROLINE--TRNA LIGASE"/>
    <property type="match status" value="1"/>
</dbReference>
<dbReference type="Gene3D" id="3.40.50.800">
    <property type="entry name" value="Anticodon-binding domain"/>
    <property type="match status" value="1"/>
</dbReference>
<dbReference type="HAMAP" id="MF_01571">
    <property type="entry name" value="Pro_tRNA_synth_type3"/>
    <property type="match status" value="1"/>
</dbReference>
<dbReference type="InterPro" id="IPR002316">
    <property type="entry name" value="Pro-tRNA-ligase_IIa"/>
</dbReference>
<dbReference type="Gene3D" id="3.30.930.10">
    <property type="entry name" value="Bira Bifunctional Protein, Domain 2"/>
    <property type="match status" value="1"/>
</dbReference>
<proteinExistence type="inferred from homology"/>
<dbReference type="GeneID" id="5055342"/>
<dbReference type="Gene3D" id="3.30.110.30">
    <property type="entry name" value="C-terminal domain of ProRS"/>
    <property type="match status" value="1"/>
</dbReference>
<dbReference type="SMART" id="SM00946">
    <property type="entry name" value="ProRS-C_1"/>
    <property type="match status" value="1"/>
</dbReference>
<dbReference type="InterPro" id="IPR017449">
    <property type="entry name" value="Pro-tRNA_synth_II"/>
</dbReference>
<dbReference type="Proteomes" id="UP000554766">
    <property type="component" value="Unassembled WGS sequence"/>
</dbReference>
<dbReference type="InterPro" id="IPR004499">
    <property type="entry name" value="Pro-tRNA-ligase_IIa_arc-type"/>
</dbReference>
<dbReference type="CDD" id="cd00862">
    <property type="entry name" value="ProRS_anticodon_zinc"/>
    <property type="match status" value="1"/>
</dbReference>
<evidence type="ECO:0000256" key="2">
    <source>
        <dbReference type="ARBA" id="ARBA00022741"/>
    </source>
</evidence>
<keyword evidence="3 8" id="KW-0067">ATP-binding</keyword>
<evidence type="ECO:0000256" key="5">
    <source>
        <dbReference type="ARBA" id="ARBA00023146"/>
    </source>
</evidence>
<dbReference type="PANTHER" id="PTHR43382">
    <property type="entry name" value="PROLYL-TRNA SYNTHETASE"/>
    <property type="match status" value="1"/>
</dbReference>
<dbReference type="GO" id="GO:0005737">
    <property type="term" value="C:cytoplasm"/>
    <property type="evidence" value="ECO:0007669"/>
    <property type="project" value="UniProtKB-SubCell"/>
</dbReference>
<gene>
    <name evidence="8" type="primary">proS</name>
    <name evidence="10" type="ORF">HC235_01525</name>
</gene>
<dbReference type="EMBL" id="JAAVJF010000001">
    <property type="protein sequence ID" value="NYR14667.1"/>
    <property type="molecule type" value="Genomic_DNA"/>
</dbReference>
<evidence type="ECO:0000313" key="10">
    <source>
        <dbReference type="EMBL" id="NYR14667.1"/>
    </source>
</evidence>
<keyword evidence="2 8" id="KW-0547">Nucleotide-binding</keyword>
<dbReference type="Pfam" id="PF03129">
    <property type="entry name" value="HGTP_anticodon"/>
    <property type="match status" value="1"/>
</dbReference>
<evidence type="ECO:0000256" key="4">
    <source>
        <dbReference type="ARBA" id="ARBA00022917"/>
    </source>
</evidence>
<evidence type="ECO:0000256" key="3">
    <source>
        <dbReference type="ARBA" id="ARBA00022840"/>
    </source>
</evidence>
<dbReference type="SUPFAM" id="SSF55681">
    <property type="entry name" value="Class II aaRS and biotin synthetases"/>
    <property type="match status" value="1"/>
</dbReference>
<feature type="domain" description="Aminoacyl-transfer RNA synthetases class-II family profile" evidence="9">
    <location>
        <begin position="41"/>
        <end position="287"/>
    </location>
</feature>
<dbReference type="GO" id="GO:0006433">
    <property type="term" value="P:prolyl-tRNA aminoacylation"/>
    <property type="evidence" value="ECO:0007669"/>
    <property type="project" value="UniProtKB-UniRule"/>
</dbReference>
<dbReference type="AlphaFoldDB" id="A0A7L4P882"/>
<keyword evidence="4 8" id="KW-0648">Protein biosynthesis</keyword>
<evidence type="ECO:0000256" key="1">
    <source>
        <dbReference type="ARBA" id="ARBA00022598"/>
    </source>
</evidence>
<dbReference type="InterPro" id="IPR006195">
    <property type="entry name" value="aa-tRNA-synth_II"/>
</dbReference>
<dbReference type="Pfam" id="PF09180">
    <property type="entry name" value="ProRS-C_1"/>
    <property type="match status" value="1"/>
</dbReference>
<dbReference type="NCBIfam" id="TIGR00408">
    <property type="entry name" value="proS_fam_I"/>
    <property type="match status" value="1"/>
</dbReference>
<dbReference type="RefSeq" id="WP_011900296.1">
    <property type="nucleotide sequence ID" value="NZ_JAAVJF010000001.1"/>
</dbReference>
<keyword evidence="1 8" id="KW-0436">Ligase</keyword>
<evidence type="ECO:0000256" key="7">
    <source>
        <dbReference type="ARBA" id="ARBA00060806"/>
    </source>
</evidence>
<sequence length="488" mass="56562">MELIREARPHGREKLRANLIEWFHWLLREAELYDVRYPVKGAYVWRPYGMRLRRHVEELIRRSHDETGHQEVLFPVFIPYEFFGKESQHIRGFEKEVFWVSKGGEEGERLVLRPTSETAIMPMVKLWVHDYKDLPLRLYQIVSVFRAETKMTHPMIRLREISMFKEAHTVHVDREDAERQVREAVEIYKKIFDEMCLAYMINKRPDWDKFAGAEYTIAFDTVLPDGRTLQIGTVHYLGTNFTRVFEVTYLAADGTRRLAHTTSYGISERSIAAMLITHGDDAGTVLPPRLAPIQVVIVPIFYGEEEAASVISYAREVEKALREAGMRVHIDDRPDKTPGWKFYFWELKGVPLRVEVGKRDLEKRQVVITRRDTLEKYAVGLGELVDAVRGLMRTVEENLRRRAWEELRSRIVRAETVEAAKAAIREGKVVEVPWSGDNDCGIKLKDLVGADALGVPLDSDASVGGFDLRDLACGEKRAEFWLRLSERY</sequence>
<dbReference type="InterPro" id="IPR002314">
    <property type="entry name" value="aa-tRNA-synt_IIb"/>
</dbReference>
<protein>
    <recommendedName>
        <fullName evidence="8">Proline--tRNA ligase</fullName>
        <ecNumber evidence="8">6.1.1.15</ecNumber>
    </recommendedName>
    <alternativeName>
        <fullName evidence="8">Prolyl-tRNA synthetase</fullName>
        <shortName evidence="8">ProRS</shortName>
    </alternativeName>
</protein>
<dbReference type="InterPro" id="IPR045864">
    <property type="entry name" value="aa-tRNA-synth_II/BPL/LPL"/>
</dbReference>